<feature type="transmembrane region" description="Helical" evidence="1">
    <location>
        <begin position="18"/>
        <end position="40"/>
    </location>
</feature>
<keyword evidence="1" id="KW-0812">Transmembrane</keyword>
<keyword evidence="1" id="KW-0472">Membrane</keyword>
<gene>
    <name evidence="2" type="ORF">OA50_02137</name>
</gene>
<keyword evidence="1" id="KW-1133">Transmembrane helix</keyword>
<reference evidence="2 3" key="1">
    <citation type="submission" date="2014-10" db="EMBL/GenBank/DDBJ databases">
        <title>Genome sequence of Ponticoccus sp. strain UMTAT08 isolated from clonal culture of toxic dinoflagellate Alexandrium tamiyavanichii.</title>
        <authorList>
            <person name="Gan H.Y."/>
            <person name="Muhd D.-D."/>
            <person name="Mohd Noor M.E."/>
            <person name="Yeong Y.S."/>
            <person name="Usup G."/>
        </authorList>
    </citation>
    <scope>NUCLEOTIDE SEQUENCE [LARGE SCALE GENOMIC DNA]</scope>
    <source>
        <strain evidence="2 3">UMTAT08</strain>
    </source>
</reference>
<proteinExistence type="predicted"/>
<dbReference type="RefSeq" id="WP_043140827.1">
    <property type="nucleotide sequence ID" value="NZ_JSUQ01000008.1"/>
</dbReference>
<dbReference type="Proteomes" id="UP000030960">
    <property type="component" value="Unassembled WGS sequence"/>
</dbReference>
<dbReference type="STRING" id="561184.SAMN05216376_10679"/>
<accession>A0A0B3S8W1</accession>
<sequence>MGVIQNSETRFEASIRSWLAGFLLSVFGVLFTALGVAALGAGEAQGGIFVAVGLGMIGLGVWLLSRRTHILLDRETGTATIRFARLFGRRDLTLPLASITRAQVLRRRTSGNRLYKLVLQVSGDEQAGPHSLTGGYSSGGWRKGRMARAINAWLGVED</sequence>
<name>A0A0B3S8W1_9RHOB</name>
<comment type="caution">
    <text evidence="2">The sequence shown here is derived from an EMBL/GenBank/DDBJ whole genome shotgun (WGS) entry which is preliminary data.</text>
</comment>
<evidence type="ECO:0000313" key="3">
    <source>
        <dbReference type="Proteomes" id="UP000030960"/>
    </source>
</evidence>
<dbReference type="AlphaFoldDB" id="A0A0B3S8W1"/>
<evidence type="ECO:0000256" key="1">
    <source>
        <dbReference type="SAM" id="Phobius"/>
    </source>
</evidence>
<dbReference type="EMBL" id="JSUQ01000008">
    <property type="protein sequence ID" value="KHQ53111.1"/>
    <property type="molecule type" value="Genomic_DNA"/>
</dbReference>
<organism evidence="2 3">
    <name type="scientific">Mameliella alba</name>
    <dbReference type="NCBI Taxonomy" id="561184"/>
    <lineage>
        <taxon>Bacteria</taxon>
        <taxon>Pseudomonadati</taxon>
        <taxon>Pseudomonadota</taxon>
        <taxon>Alphaproteobacteria</taxon>
        <taxon>Rhodobacterales</taxon>
        <taxon>Roseobacteraceae</taxon>
        <taxon>Mameliella</taxon>
    </lineage>
</organism>
<evidence type="ECO:0000313" key="2">
    <source>
        <dbReference type="EMBL" id="KHQ53111.1"/>
    </source>
</evidence>
<feature type="transmembrane region" description="Helical" evidence="1">
    <location>
        <begin position="46"/>
        <end position="64"/>
    </location>
</feature>
<keyword evidence="3" id="KW-1185">Reference proteome</keyword>
<dbReference type="OrthoDB" id="7728331at2"/>
<protein>
    <submittedName>
        <fullName evidence="2">Uncharacterized protein</fullName>
    </submittedName>
</protein>